<feature type="region of interest" description="Disordered" evidence="3">
    <location>
        <begin position="1"/>
        <end position="24"/>
    </location>
</feature>
<dbReference type="PANTHER" id="PTHR31234:SF39">
    <property type="entry name" value="HARPIN-INDUCED PROTEIN 1 CONTAINING PROTEIN, EXPRESSED"/>
    <property type="match status" value="1"/>
</dbReference>
<dbReference type="Proteomes" id="UP001141806">
    <property type="component" value="Unassembled WGS sequence"/>
</dbReference>
<name>A0A9Q0GTV0_9MAGN</name>
<sequence length="216" mass="25093">MADRIHPRHSGSTTDQENPNPNVNCGTFSLEQETPVSDTRPMLEKSRSPIYESHNIGKPRRCGGRCCRCCAFIFTQIILFGIAVLIFYLVVKPKYPIYSVNKISIKGFNSNLLTSQTVSLEFDVSISAYNPNSKIGIYYEPTSFVMIYSITLVQLREDRKNYFLLKTRRVELWLGESKHSNDIRRRTRSHNKEFKDMKKMKGVRDFRGRVKIEQRV</sequence>
<dbReference type="InterPro" id="IPR044839">
    <property type="entry name" value="NDR1-like"/>
</dbReference>
<keyword evidence="6" id="KW-1185">Reference proteome</keyword>
<feature type="compositionally biased region" description="Polar residues" evidence="3">
    <location>
        <begin position="10"/>
        <end position="24"/>
    </location>
</feature>
<evidence type="ECO:0000256" key="3">
    <source>
        <dbReference type="SAM" id="MobiDB-lite"/>
    </source>
</evidence>
<gene>
    <name evidence="5" type="ORF">NE237_030247</name>
</gene>
<evidence type="ECO:0000256" key="2">
    <source>
        <dbReference type="ARBA" id="ARBA00023136"/>
    </source>
</evidence>
<dbReference type="AlphaFoldDB" id="A0A9Q0GTV0"/>
<keyword evidence="4" id="KW-0812">Transmembrane</keyword>
<organism evidence="5 6">
    <name type="scientific">Protea cynaroides</name>
    <dbReference type="NCBI Taxonomy" id="273540"/>
    <lineage>
        <taxon>Eukaryota</taxon>
        <taxon>Viridiplantae</taxon>
        <taxon>Streptophyta</taxon>
        <taxon>Embryophyta</taxon>
        <taxon>Tracheophyta</taxon>
        <taxon>Spermatophyta</taxon>
        <taxon>Magnoliopsida</taxon>
        <taxon>Proteales</taxon>
        <taxon>Proteaceae</taxon>
        <taxon>Protea</taxon>
    </lineage>
</organism>
<feature type="transmembrane region" description="Helical" evidence="4">
    <location>
        <begin position="69"/>
        <end position="91"/>
    </location>
</feature>
<dbReference type="GO" id="GO:0005886">
    <property type="term" value="C:plasma membrane"/>
    <property type="evidence" value="ECO:0007669"/>
    <property type="project" value="TreeGrafter"/>
</dbReference>
<protein>
    <recommendedName>
        <fullName evidence="7">Late embryogenesis abundant protein LEA-2 subgroup domain-containing protein</fullName>
    </recommendedName>
</protein>
<dbReference type="GO" id="GO:0098542">
    <property type="term" value="P:defense response to other organism"/>
    <property type="evidence" value="ECO:0007669"/>
    <property type="project" value="InterPro"/>
</dbReference>
<dbReference type="EMBL" id="JAMYWD010000012">
    <property type="protein sequence ID" value="KAJ4953415.1"/>
    <property type="molecule type" value="Genomic_DNA"/>
</dbReference>
<evidence type="ECO:0000313" key="6">
    <source>
        <dbReference type="Proteomes" id="UP001141806"/>
    </source>
</evidence>
<accession>A0A9Q0GTV0</accession>
<comment type="caution">
    <text evidence="5">The sequence shown here is derived from an EMBL/GenBank/DDBJ whole genome shotgun (WGS) entry which is preliminary data.</text>
</comment>
<keyword evidence="4" id="KW-1133">Transmembrane helix</keyword>
<dbReference type="OrthoDB" id="695142at2759"/>
<keyword evidence="2 4" id="KW-0472">Membrane</keyword>
<evidence type="ECO:0000313" key="5">
    <source>
        <dbReference type="EMBL" id="KAJ4953415.1"/>
    </source>
</evidence>
<evidence type="ECO:0000256" key="4">
    <source>
        <dbReference type="SAM" id="Phobius"/>
    </source>
</evidence>
<evidence type="ECO:0008006" key="7">
    <source>
        <dbReference type="Google" id="ProtNLM"/>
    </source>
</evidence>
<evidence type="ECO:0000256" key="1">
    <source>
        <dbReference type="ARBA" id="ARBA00004370"/>
    </source>
</evidence>
<reference evidence="5" key="1">
    <citation type="journal article" date="2023" name="Plant J.">
        <title>The genome of the king protea, Protea cynaroides.</title>
        <authorList>
            <person name="Chang J."/>
            <person name="Duong T.A."/>
            <person name="Schoeman C."/>
            <person name="Ma X."/>
            <person name="Roodt D."/>
            <person name="Barker N."/>
            <person name="Li Z."/>
            <person name="Van de Peer Y."/>
            <person name="Mizrachi E."/>
        </authorList>
    </citation>
    <scope>NUCLEOTIDE SEQUENCE</scope>
    <source>
        <tissue evidence="5">Young leaves</tissue>
    </source>
</reference>
<comment type="subcellular location">
    <subcellularLocation>
        <location evidence="1">Membrane</location>
    </subcellularLocation>
</comment>
<dbReference type="PANTHER" id="PTHR31234">
    <property type="entry name" value="LATE EMBRYOGENESIS ABUNDANT (LEA) HYDROXYPROLINE-RICH GLYCOPROTEIN FAMILY"/>
    <property type="match status" value="1"/>
</dbReference>
<proteinExistence type="predicted"/>